<dbReference type="Gene3D" id="3.40.50.12780">
    <property type="entry name" value="N-terminal domain of ligase-like"/>
    <property type="match status" value="1"/>
</dbReference>
<dbReference type="Gene3D" id="3.30.300.30">
    <property type="match status" value="1"/>
</dbReference>
<dbReference type="SUPFAM" id="SSF56801">
    <property type="entry name" value="Acetyl-CoA synthetase-like"/>
    <property type="match status" value="1"/>
</dbReference>
<evidence type="ECO:0000259" key="4">
    <source>
        <dbReference type="Pfam" id="PF13193"/>
    </source>
</evidence>
<proteinExistence type="inferred from homology"/>
<dbReference type="PANTHER" id="PTHR43201">
    <property type="entry name" value="ACYL-COA SYNTHETASE"/>
    <property type="match status" value="1"/>
</dbReference>
<accession>A0A382N5I5</accession>
<gene>
    <name evidence="5" type="ORF">METZ01_LOCUS307665</name>
</gene>
<dbReference type="InterPro" id="IPR045851">
    <property type="entry name" value="AMP-bd_C_sf"/>
</dbReference>
<evidence type="ECO:0000256" key="1">
    <source>
        <dbReference type="ARBA" id="ARBA00006432"/>
    </source>
</evidence>
<reference evidence="5" key="1">
    <citation type="submission" date="2018-05" db="EMBL/GenBank/DDBJ databases">
        <authorList>
            <person name="Lanie J.A."/>
            <person name="Ng W.-L."/>
            <person name="Kazmierczak K.M."/>
            <person name="Andrzejewski T.M."/>
            <person name="Davidsen T.M."/>
            <person name="Wayne K.J."/>
            <person name="Tettelin H."/>
            <person name="Glass J.I."/>
            <person name="Rusch D."/>
            <person name="Podicherti R."/>
            <person name="Tsui H.-C.T."/>
            <person name="Winkler M.E."/>
        </authorList>
    </citation>
    <scope>NUCLEOTIDE SEQUENCE</scope>
</reference>
<evidence type="ECO:0000313" key="5">
    <source>
        <dbReference type="EMBL" id="SVC54811.1"/>
    </source>
</evidence>
<feature type="domain" description="AMP-dependent synthetase/ligase" evidence="3">
    <location>
        <begin position="1"/>
        <end position="147"/>
    </location>
</feature>
<dbReference type="Pfam" id="PF13193">
    <property type="entry name" value="AMP-binding_C"/>
    <property type="match status" value="1"/>
</dbReference>
<sequence length="285" mass="31816">MRGGKVIVVDGYQPKELADIVETEVIHYFTVIPGMILDFIDVLKSRNIRPKNIGMIGAMADLVPRQQLAEITTLLRAPYLNTFGSTETGMPPATGNSVEVGKAPTSLSKRQNDLCEIRLVDADDNDVPVGVPGELAMRGPSLFSGYWNNDEANEKAFRNGWFHMGDVFRRNPDGTLDFVDRVKYMIKSGGENIYPAEIEQHILAHPAVTEAAVVRKPDKKWGEVPVVFAARSDETLTADDLIETCRDKLASYKLPKDIHFIDFNDFPRSSTGKILRNELEERLNP</sequence>
<evidence type="ECO:0000259" key="3">
    <source>
        <dbReference type="Pfam" id="PF00501"/>
    </source>
</evidence>
<dbReference type="FunFam" id="3.30.300.30:FF:000008">
    <property type="entry name" value="2,3-dihydroxybenzoate-AMP ligase"/>
    <property type="match status" value="1"/>
</dbReference>
<dbReference type="GO" id="GO:0031956">
    <property type="term" value="F:medium-chain fatty acid-CoA ligase activity"/>
    <property type="evidence" value="ECO:0007669"/>
    <property type="project" value="TreeGrafter"/>
</dbReference>
<dbReference type="Pfam" id="PF00501">
    <property type="entry name" value="AMP-binding"/>
    <property type="match status" value="1"/>
</dbReference>
<dbReference type="GO" id="GO:0006631">
    <property type="term" value="P:fatty acid metabolic process"/>
    <property type="evidence" value="ECO:0007669"/>
    <property type="project" value="TreeGrafter"/>
</dbReference>
<dbReference type="CDD" id="cd04433">
    <property type="entry name" value="AFD_class_I"/>
    <property type="match status" value="1"/>
</dbReference>
<dbReference type="PANTHER" id="PTHR43201:SF5">
    <property type="entry name" value="MEDIUM-CHAIN ACYL-COA LIGASE ACSF2, MITOCHONDRIAL"/>
    <property type="match status" value="1"/>
</dbReference>
<organism evidence="5">
    <name type="scientific">marine metagenome</name>
    <dbReference type="NCBI Taxonomy" id="408172"/>
    <lineage>
        <taxon>unclassified sequences</taxon>
        <taxon>metagenomes</taxon>
        <taxon>ecological metagenomes</taxon>
    </lineage>
</organism>
<comment type="similarity">
    <text evidence="1">Belongs to the ATP-dependent AMP-binding enzyme family.</text>
</comment>
<feature type="domain" description="AMP-binding enzyme C-terminal" evidence="4">
    <location>
        <begin position="197"/>
        <end position="273"/>
    </location>
</feature>
<dbReference type="InterPro" id="IPR000873">
    <property type="entry name" value="AMP-dep_synth/lig_dom"/>
</dbReference>
<dbReference type="InterPro" id="IPR042099">
    <property type="entry name" value="ANL_N_sf"/>
</dbReference>
<dbReference type="AlphaFoldDB" id="A0A382N5I5"/>
<dbReference type="EMBL" id="UINC01097251">
    <property type="protein sequence ID" value="SVC54811.1"/>
    <property type="molecule type" value="Genomic_DNA"/>
</dbReference>
<evidence type="ECO:0000256" key="2">
    <source>
        <dbReference type="ARBA" id="ARBA00022598"/>
    </source>
</evidence>
<name>A0A382N5I5_9ZZZZ</name>
<protein>
    <recommendedName>
        <fullName evidence="6">AMP-dependent synthetase/ligase domain-containing protein</fullName>
    </recommendedName>
</protein>
<dbReference type="InterPro" id="IPR025110">
    <property type="entry name" value="AMP-bd_C"/>
</dbReference>
<evidence type="ECO:0008006" key="6">
    <source>
        <dbReference type="Google" id="ProtNLM"/>
    </source>
</evidence>
<keyword evidence="2" id="KW-0436">Ligase</keyword>